<sequence length="127" mass="14578">MQPEGSSVGFGSSHSRQFAFNGIAWICLDTFLRAELENGEEIAVKVLYNNMPEIDDVKFQHEFENLMRLEHHNIVSIWEEHFLLKGHTEHSALSICKMEALKNTFLMKVMDLTGIHVTKLSRGYGRV</sequence>
<dbReference type="HOGENOM" id="CLU_1974607_0_0_1"/>
<organism evidence="1">
    <name type="scientific">Triticum aestivum</name>
    <name type="common">Wheat</name>
    <dbReference type="NCBI Taxonomy" id="4565"/>
    <lineage>
        <taxon>Eukaryota</taxon>
        <taxon>Viridiplantae</taxon>
        <taxon>Streptophyta</taxon>
        <taxon>Embryophyta</taxon>
        <taxon>Tracheophyta</taxon>
        <taxon>Spermatophyta</taxon>
        <taxon>Magnoliopsida</taxon>
        <taxon>Liliopsida</taxon>
        <taxon>Poales</taxon>
        <taxon>Poaceae</taxon>
        <taxon>BOP clade</taxon>
        <taxon>Pooideae</taxon>
        <taxon>Triticodae</taxon>
        <taxon>Triticeae</taxon>
        <taxon>Triticinae</taxon>
        <taxon>Triticum</taxon>
    </lineage>
</organism>
<evidence type="ECO:0000313" key="1">
    <source>
        <dbReference type="EMBL" id="CDM86958.1"/>
    </source>
</evidence>
<dbReference type="AlphaFoldDB" id="A0A080YU95"/>
<protein>
    <recommendedName>
        <fullName evidence="2">Protein kinase domain-containing protein</fullName>
    </recommendedName>
</protein>
<accession>A0A080YU95</accession>
<dbReference type="Gene3D" id="3.30.200.20">
    <property type="entry name" value="Phosphorylase Kinase, domain 1"/>
    <property type="match status" value="1"/>
</dbReference>
<dbReference type="EMBL" id="HG670306">
    <property type="protein sequence ID" value="CDM86958.1"/>
    <property type="molecule type" value="Genomic_DNA"/>
</dbReference>
<evidence type="ECO:0008006" key="2">
    <source>
        <dbReference type="Google" id="ProtNLM"/>
    </source>
</evidence>
<reference evidence="1" key="1">
    <citation type="journal article" date="2014" name="Science">
        <title>Structural and functional partitioning of bread wheat chromosome 3B.</title>
        <authorList>
            <person name="Choulet F."/>
            <person name="Alberti A."/>
            <person name="Theil S."/>
            <person name="Glover N."/>
            <person name="Barbe V."/>
            <person name="Daron J."/>
            <person name="Pingault L."/>
            <person name="Sourdille P."/>
            <person name="Couloux A."/>
            <person name="Paux E."/>
            <person name="Leroy P."/>
            <person name="Mangenot S."/>
            <person name="Guilhot N."/>
            <person name="Le Gouis J."/>
            <person name="Balfourier F."/>
            <person name="Alaux M."/>
            <person name="Jamilloux V."/>
            <person name="Poulain J."/>
            <person name="Durand C."/>
            <person name="Bellec A."/>
            <person name="Gaspin C."/>
            <person name="Safar J."/>
            <person name="Dolezel J."/>
            <person name="Rogers J."/>
            <person name="Vandepoele K."/>
            <person name="Aury J.M."/>
            <person name="Mayer K."/>
            <person name="Berges H."/>
            <person name="Quesneville H."/>
            <person name="Wincker P."/>
            <person name="Feuillet C."/>
        </authorList>
    </citation>
    <scope>NUCLEOTIDE SEQUENCE</scope>
</reference>
<name>A0A080YU95_WHEAT</name>
<proteinExistence type="predicted"/>
<dbReference type="SUPFAM" id="SSF56112">
    <property type="entry name" value="Protein kinase-like (PK-like)"/>
    <property type="match status" value="1"/>
</dbReference>
<gene>
    <name evidence="1" type="ORF">TRAES_3BF082800030CFD_c1</name>
</gene>
<dbReference type="InterPro" id="IPR011009">
    <property type="entry name" value="Kinase-like_dom_sf"/>
</dbReference>